<dbReference type="EMBL" id="FLRE01000104">
    <property type="protein sequence ID" value="SBT35666.1"/>
    <property type="molecule type" value="Genomic_DNA"/>
</dbReference>
<reference evidence="3 4" key="2">
    <citation type="submission" date="2016-05" db="EMBL/GenBank/DDBJ databases">
        <authorList>
            <person name="Naeem Raeece"/>
        </authorList>
    </citation>
    <scope>NUCLEOTIDE SEQUENCE [LARGE SCALE GENOMIC DNA]</scope>
</reference>
<organism evidence="1 3">
    <name type="scientific">Plasmodium ovale wallikeri</name>
    <dbReference type="NCBI Taxonomy" id="864142"/>
    <lineage>
        <taxon>Eukaryota</taxon>
        <taxon>Sar</taxon>
        <taxon>Alveolata</taxon>
        <taxon>Apicomplexa</taxon>
        <taxon>Aconoidasida</taxon>
        <taxon>Haemosporida</taxon>
        <taxon>Plasmodiidae</taxon>
        <taxon>Plasmodium</taxon>
        <taxon>Plasmodium (Plasmodium)</taxon>
    </lineage>
</organism>
<dbReference type="Proteomes" id="UP000078550">
    <property type="component" value="Unassembled WGS sequence"/>
</dbReference>
<name>A0A1A8YVV5_PLAOA</name>
<dbReference type="Proteomes" id="UP000078555">
    <property type="component" value="Unassembled WGS sequence"/>
</dbReference>
<proteinExistence type="predicted"/>
<gene>
    <name evidence="2" type="ORF">POVWA1_049170</name>
    <name evidence="1" type="ORF">POVWA2_026140</name>
</gene>
<reference evidence="1" key="1">
    <citation type="submission" date="2016-05" db="EMBL/GenBank/DDBJ databases">
        <authorList>
            <person name="Lavstsen T."/>
            <person name="Jespersen J.S."/>
        </authorList>
    </citation>
    <scope>NUCLEOTIDE SEQUENCE [LARGE SCALE GENOMIC DNA]</scope>
</reference>
<evidence type="ECO:0000313" key="2">
    <source>
        <dbReference type="EMBL" id="SBT44141.1"/>
    </source>
</evidence>
<evidence type="ECO:0000313" key="4">
    <source>
        <dbReference type="Proteomes" id="UP000078555"/>
    </source>
</evidence>
<dbReference type="EMBL" id="FLRD01000133">
    <property type="protein sequence ID" value="SBT44141.1"/>
    <property type="molecule type" value="Genomic_DNA"/>
</dbReference>
<dbReference type="AlphaFoldDB" id="A0A1A8YVV5"/>
<sequence>MNREKLEKQRLMRRNEKHVKNVVVDNVISDVKCQEGGRAYLRKADAERENYLNREREKLKSCMKIENRRKENLERNENRWKMTELNAQKENEKTKRLQSMPFKSEKNKSKCNHDIINHEYVNYDESMKLEGKKNISIIKRRNFLSEKTSGSYNPITGEQLPTFVGH</sequence>
<accession>A0A1A8YVV5</accession>
<evidence type="ECO:0000313" key="3">
    <source>
        <dbReference type="Proteomes" id="UP000078550"/>
    </source>
</evidence>
<evidence type="ECO:0000313" key="1">
    <source>
        <dbReference type="EMBL" id="SBT35666.1"/>
    </source>
</evidence>
<keyword evidence="4" id="KW-1185">Reference proteome</keyword>
<protein>
    <submittedName>
        <fullName evidence="1">Uncharacterized protein</fullName>
    </submittedName>
</protein>